<comment type="similarity">
    <text evidence="8 9">Belongs to the TonB-dependent receptor family.</text>
</comment>
<evidence type="ECO:0000256" key="8">
    <source>
        <dbReference type="PROSITE-ProRule" id="PRU01360"/>
    </source>
</evidence>
<accession>S5ANN0</accession>
<dbReference type="SUPFAM" id="SSF56935">
    <property type="entry name" value="Porins"/>
    <property type="match status" value="1"/>
</dbReference>
<dbReference type="KEGG" id="amh:I633_12750"/>
<evidence type="ECO:0000313" key="13">
    <source>
        <dbReference type="Proteomes" id="UP000014909"/>
    </source>
</evidence>
<evidence type="ECO:0000256" key="3">
    <source>
        <dbReference type="ARBA" id="ARBA00022452"/>
    </source>
</evidence>
<evidence type="ECO:0000256" key="2">
    <source>
        <dbReference type="ARBA" id="ARBA00022448"/>
    </source>
</evidence>
<dbReference type="Proteomes" id="UP000014909">
    <property type="component" value="Chromosome"/>
</dbReference>
<comment type="subcellular location">
    <subcellularLocation>
        <location evidence="1 8">Cell outer membrane</location>
        <topology evidence="1 8">Multi-pass membrane protein</topology>
    </subcellularLocation>
</comment>
<gene>
    <name evidence="12" type="ORF">I633_12750</name>
</gene>
<evidence type="ECO:0000256" key="1">
    <source>
        <dbReference type="ARBA" id="ARBA00004571"/>
    </source>
</evidence>
<dbReference type="InterPro" id="IPR036942">
    <property type="entry name" value="Beta-barrel_TonB_sf"/>
</dbReference>
<evidence type="ECO:0000256" key="7">
    <source>
        <dbReference type="ARBA" id="ARBA00023237"/>
    </source>
</evidence>
<evidence type="ECO:0000259" key="10">
    <source>
        <dbReference type="Pfam" id="PF00593"/>
    </source>
</evidence>
<dbReference type="PANTHER" id="PTHR40980">
    <property type="entry name" value="PLUG DOMAIN-CONTAINING PROTEIN"/>
    <property type="match status" value="1"/>
</dbReference>
<dbReference type="PROSITE" id="PS52016">
    <property type="entry name" value="TONB_DEPENDENT_REC_3"/>
    <property type="match status" value="1"/>
</dbReference>
<evidence type="ECO:0000256" key="9">
    <source>
        <dbReference type="RuleBase" id="RU003357"/>
    </source>
</evidence>
<keyword evidence="3 8" id="KW-1134">Transmembrane beta strand</keyword>
<keyword evidence="4 8" id="KW-0812">Transmembrane</keyword>
<dbReference type="InterPro" id="IPR010104">
    <property type="entry name" value="TonB_rcpt_bac"/>
</dbReference>
<dbReference type="Pfam" id="PF07715">
    <property type="entry name" value="Plug"/>
    <property type="match status" value="1"/>
</dbReference>
<dbReference type="Gene3D" id="2.40.170.20">
    <property type="entry name" value="TonB-dependent receptor, beta-barrel domain"/>
    <property type="match status" value="1"/>
</dbReference>
<dbReference type="BioCyc" id="AMAC1300253:G12YX-2046-MONOMER"/>
<dbReference type="InterPro" id="IPR037066">
    <property type="entry name" value="Plug_dom_sf"/>
</dbReference>
<dbReference type="InterPro" id="IPR039426">
    <property type="entry name" value="TonB-dep_rcpt-like"/>
</dbReference>
<protein>
    <submittedName>
        <fullName evidence="12">TonB-dependent receptor</fullName>
    </submittedName>
</protein>
<dbReference type="PANTHER" id="PTHR40980:SF3">
    <property type="entry name" value="TONB-DEPENDENT RECEPTOR-LIKE BETA-BARREL DOMAIN-CONTAINING PROTEIN"/>
    <property type="match status" value="1"/>
</dbReference>
<organism evidence="12 13">
    <name type="scientific">Alteromonas mediterranea 615</name>
    <dbReference type="NCBI Taxonomy" id="1300253"/>
    <lineage>
        <taxon>Bacteria</taxon>
        <taxon>Pseudomonadati</taxon>
        <taxon>Pseudomonadota</taxon>
        <taxon>Gammaproteobacteria</taxon>
        <taxon>Alteromonadales</taxon>
        <taxon>Alteromonadaceae</taxon>
        <taxon>Alteromonas/Salinimonas group</taxon>
        <taxon>Alteromonas</taxon>
    </lineage>
</organism>
<feature type="domain" description="TonB-dependent receptor plug" evidence="11">
    <location>
        <begin position="71"/>
        <end position="185"/>
    </location>
</feature>
<dbReference type="Pfam" id="PF00593">
    <property type="entry name" value="TonB_dep_Rec_b-barrel"/>
    <property type="match status" value="1"/>
</dbReference>
<proteinExistence type="inferred from homology"/>
<dbReference type="Gene3D" id="2.170.130.10">
    <property type="entry name" value="TonB-dependent receptor, plug domain"/>
    <property type="match status" value="1"/>
</dbReference>
<feature type="domain" description="TonB-dependent receptor-like beta-barrel" evidence="10">
    <location>
        <begin position="441"/>
        <end position="876"/>
    </location>
</feature>
<keyword evidence="7 8" id="KW-0998">Cell outer membrane</keyword>
<keyword evidence="2 8" id="KW-0813">Transport</keyword>
<evidence type="ECO:0000256" key="6">
    <source>
        <dbReference type="ARBA" id="ARBA00023136"/>
    </source>
</evidence>
<dbReference type="NCBIfam" id="TIGR01782">
    <property type="entry name" value="TonB-Xanth-Caul"/>
    <property type="match status" value="1"/>
</dbReference>
<dbReference type="InterPro" id="IPR000531">
    <property type="entry name" value="Beta-barrel_TonB"/>
</dbReference>
<dbReference type="CDD" id="cd01347">
    <property type="entry name" value="ligand_gated_channel"/>
    <property type="match status" value="1"/>
</dbReference>
<keyword evidence="12" id="KW-0675">Receptor</keyword>
<evidence type="ECO:0000256" key="4">
    <source>
        <dbReference type="ARBA" id="ARBA00022692"/>
    </source>
</evidence>
<dbReference type="AlphaFoldDB" id="S5ANN0"/>
<sequence>MRVSYKYKNRRNNNVTKEKATRCSCYASVVRRTYSCEEATDEQASETEAQNMEVIEVSGFRGSLNKSLMEKRTSVNSKESIVAQDIGKFPDLNIAESIQRVPGVAISREGGEGRQITLRGLSPSFTRTTLNGMEVPASTDGTDSGGGVNGGRGFDFNIFASELFNRVDIQKSPTASMEEGGIAGTVDLYSAKPFDYDGFKFVSSLQGGYNSITEETDPRAAFMISNRFADDKVGVLFSAAFSERTVRQEGFGTVRWTTPVRDGGGIFGDTSNTVVNGTPDVDDCQYEGESVDPINCLWTPRLPRPDYFGNDQERVGFTGSIQWAATDNFTLTLDGLVSKLDNTRTMYNFFHMFRSTFEEITPTSITVHPNGQQVLAGTYDGIKSRIESRLQESTTDFSQFVISGEWFIGENLKLDMMAGTAESDARSEQYRYNMTLLEETSYGFDFSNNSNAPEVTYGYDVNDASNYNLSDGRLRATDVLRENDTVKFDATYLGDEVTIKAGFAYNDRVVTYSEEQINGFPDQDSAVGFAEIMPVDDFGSGFDGPLDPFLVADFDAINSQLLDVVWTPRSAQSWQVGEETSAMYLELDTSYEIADMLLRANYGVRYVKTTTTSEGFIQGETVQIENEYNNFLPAVNLALEATDDVVVRLGLTQSMTRPSLNSLNPGNPSFDYINGSVSVGNPFLDPFTSNNVDFGVEWYFDDEALLAATVFYKDIDNWIVRASEERLVDSAYYDFIDNDAQFDPVIALDPRTIPYEHSSPINAEDRSVSGYELIYQQPLSFLPGLFENMGIVSNYTHVNADDIEGMSETSYNFTVYYETDQYGARVSVNKRDDYLTDFTGSNGNVAHGTTGPTQVDFSSFYNVNDELTLTFEVINLTDEYERLFTTGDGSLNLVREYNHTGRQFFLGARYTM</sequence>
<keyword evidence="6 8" id="KW-0472">Membrane</keyword>
<dbReference type="HOGENOM" id="CLU_006935_2_0_6"/>
<evidence type="ECO:0000259" key="11">
    <source>
        <dbReference type="Pfam" id="PF07715"/>
    </source>
</evidence>
<keyword evidence="5 9" id="KW-0798">TonB box</keyword>
<dbReference type="InterPro" id="IPR012910">
    <property type="entry name" value="Plug_dom"/>
</dbReference>
<evidence type="ECO:0000256" key="5">
    <source>
        <dbReference type="ARBA" id="ARBA00023077"/>
    </source>
</evidence>
<dbReference type="GO" id="GO:0009279">
    <property type="term" value="C:cell outer membrane"/>
    <property type="evidence" value="ECO:0007669"/>
    <property type="project" value="UniProtKB-SubCell"/>
</dbReference>
<reference evidence="12 13" key="1">
    <citation type="journal article" date="2013" name="Genome Biol. Evol.">
        <title>Genomic Diversity of "Deep Ecotype" Alteromonas macleodii Isolates: Evidence for Pan-Mediterranean Clonal Frames.</title>
        <authorList>
            <person name="Lopez-Perez M."/>
            <person name="Gonzaga A."/>
            <person name="Rodriguez-Valera F."/>
        </authorList>
    </citation>
    <scope>NUCLEOTIDE SEQUENCE [LARGE SCALE GENOMIC DNA]</scope>
    <source>
        <strain evidence="13">'English Channel 615'</strain>
    </source>
</reference>
<evidence type="ECO:0000313" key="12">
    <source>
        <dbReference type="EMBL" id="AGP78428.1"/>
    </source>
</evidence>
<dbReference type="PATRIC" id="fig|1300253.3.peg.2658"/>
<name>S5ANN0_9ALTE</name>
<dbReference type="EMBL" id="CP004846">
    <property type="protein sequence ID" value="AGP78428.1"/>
    <property type="molecule type" value="Genomic_DNA"/>
</dbReference>